<protein>
    <submittedName>
        <fullName evidence="1">Uncharacterized protein</fullName>
    </submittedName>
</protein>
<dbReference type="EMBL" id="RZUG01000002">
    <property type="protein sequence ID" value="KAA8826393.1"/>
    <property type="molecule type" value="Genomic_DNA"/>
</dbReference>
<dbReference type="Proteomes" id="UP000326251">
    <property type="component" value="Unassembled WGS sequence"/>
</dbReference>
<gene>
    <name evidence="1" type="ORF">EMO92_01855</name>
</gene>
<dbReference type="RefSeq" id="WP_140462513.1">
    <property type="nucleotide sequence ID" value="NZ_RZUG01000002.1"/>
</dbReference>
<dbReference type="AlphaFoldDB" id="A0A5J5EAD9"/>
<organism evidence="1 2">
    <name type="scientific">Bifidobacterium reuteri</name>
    <dbReference type="NCBI Taxonomy" id="983706"/>
    <lineage>
        <taxon>Bacteria</taxon>
        <taxon>Bacillati</taxon>
        <taxon>Actinomycetota</taxon>
        <taxon>Actinomycetes</taxon>
        <taxon>Bifidobacteriales</taxon>
        <taxon>Bifidobacteriaceae</taxon>
        <taxon>Bifidobacterium</taxon>
    </lineage>
</organism>
<comment type="caution">
    <text evidence="1">The sequence shown here is derived from an EMBL/GenBank/DDBJ whole genome shotgun (WGS) entry which is preliminary data.</text>
</comment>
<evidence type="ECO:0000313" key="2">
    <source>
        <dbReference type="Proteomes" id="UP000326251"/>
    </source>
</evidence>
<accession>A0A5J5EAD9</accession>
<reference evidence="1 2" key="1">
    <citation type="journal article" date="2019" name="Syst. Appl. Microbiol.">
        <title>Characterization of Bifidobacterium species in feaces of the Egyptian fruit bat: Description of B. vespertilionis sp. nov. and B. rousetti sp. nov.</title>
        <authorList>
            <person name="Modesto M."/>
            <person name="Satti M."/>
            <person name="Watanabe K."/>
            <person name="Puglisi E."/>
            <person name="Morelli L."/>
            <person name="Huang C.-H."/>
            <person name="Liou J.-S."/>
            <person name="Miyashita M."/>
            <person name="Tamura T."/>
            <person name="Saito S."/>
            <person name="Mori K."/>
            <person name="Huang L."/>
            <person name="Sciavilla P."/>
            <person name="Sandri C."/>
            <person name="Spiezio C."/>
            <person name="Vitali F."/>
            <person name="Cavalieri D."/>
            <person name="Perpetuini G."/>
            <person name="Tofalo R."/>
            <person name="Bonetti A."/>
            <person name="Arita M."/>
            <person name="Mattarelli P."/>
        </authorList>
    </citation>
    <scope>NUCLEOTIDE SEQUENCE [LARGE SCALE GENOMIC DNA]</scope>
    <source>
        <strain evidence="1 2">RST19</strain>
    </source>
</reference>
<sequence>MDTLAECGIKEYADDSYSVFSGSLAIEDFCHMLKDEAGLGDPDLTWREAAAPFARVSTSHEIDYAKPLNVSAQAPDAHAVKTLEKMFSVFQPIKELEATALDARNRYEVMRRGPGKYGAFRLHIIEKQTGSEECASAAEDG</sequence>
<evidence type="ECO:0000313" key="1">
    <source>
        <dbReference type="EMBL" id="KAA8826393.1"/>
    </source>
</evidence>
<name>A0A5J5EAD9_9BIFI</name>
<proteinExistence type="predicted"/>